<evidence type="ECO:0000256" key="1">
    <source>
        <dbReference type="ARBA" id="ARBA00001946"/>
    </source>
</evidence>
<keyword evidence="8" id="KW-1208">Phospholipid metabolism</keyword>
<keyword evidence="7" id="KW-0594">Phospholipid biosynthesis</keyword>
<evidence type="ECO:0000256" key="3">
    <source>
        <dbReference type="ARBA" id="ARBA00022679"/>
    </source>
</evidence>
<comment type="caution">
    <text evidence="10">The sequence shown here is derived from an EMBL/GenBank/DDBJ whole genome shotgun (WGS) entry which is preliminary data.</text>
</comment>
<evidence type="ECO:0000256" key="4">
    <source>
        <dbReference type="ARBA" id="ARBA00022741"/>
    </source>
</evidence>
<dbReference type="InterPro" id="IPR016064">
    <property type="entry name" value="NAD/diacylglycerol_kinase_sf"/>
</dbReference>
<gene>
    <name evidence="10" type="ORF">IEQ31_30035</name>
</gene>
<dbReference type="PANTHER" id="PTHR12358">
    <property type="entry name" value="SPHINGOSINE KINASE"/>
    <property type="match status" value="1"/>
</dbReference>
<sequence>MNQQVRVAAVVNPAAGGDGEAAVSAMREVGTAGVEVFATTAAGDAAGIAYKLAVGSAPPDIIVAVGGDGTVSEVAAGLCQARETGVAALPPLLIAPAGTGNSSYRGLWNDQPWESVAGSALRGEAVSRTIDLARIEQNDHLVLLGSGSGLFAETLLAARRMAGRGRELLMAAALAAMEGYVPYPGRVTVDGEVVYEGDVIETIVAGFRYRGGLLHLVPESIVDDGKLDITVVTAAVNMDEFGQAALYGRVYDVPGVRWGRGERITVARLDGQPLLYEHDGELMPRTSPSYDVHVVPAALTVLTAAEAPSWFSER</sequence>
<dbReference type="InterPro" id="IPR017438">
    <property type="entry name" value="ATP-NAD_kinase_N"/>
</dbReference>
<evidence type="ECO:0000256" key="2">
    <source>
        <dbReference type="ARBA" id="ARBA00005983"/>
    </source>
</evidence>
<evidence type="ECO:0000313" key="10">
    <source>
        <dbReference type="EMBL" id="MBD3147387.1"/>
    </source>
</evidence>
<evidence type="ECO:0000256" key="8">
    <source>
        <dbReference type="ARBA" id="ARBA00023264"/>
    </source>
</evidence>
<dbReference type="SMART" id="SM00046">
    <property type="entry name" value="DAGKc"/>
    <property type="match status" value="1"/>
</dbReference>
<dbReference type="InterPro" id="IPR050187">
    <property type="entry name" value="Lipid_Phosphate_FormReg"/>
</dbReference>
<dbReference type="Gene3D" id="3.40.50.10330">
    <property type="entry name" value="Probable inorganic polyphosphate/atp-NAD kinase, domain 1"/>
    <property type="match status" value="1"/>
</dbReference>
<dbReference type="InterPro" id="IPR001206">
    <property type="entry name" value="Diacylglycerol_kinase_cat_dom"/>
</dbReference>
<dbReference type="RefSeq" id="WP_191054587.1">
    <property type="nucleotide sequence ID" value="NZ_JACXRZ010000030.1"/>
</dbReference>
<dbReference type="InterPro" id="IPR045540">
    <property type="entry name" value="YegS/DAGK_C"/>
</dbReference>
<keyword evidence="6" id="KW-0067">ATP-binding</keyword>
<organism evidence="10 11">
    <name type="scientific">Microbispora bryophytorum subsp. camponoti</name>
    <dbReference type="NCBI Taxonomy" id="1677852"/>
    <lineage>
        <taxon>Bacteria</taxon>
        <taxon>Bacillati</taxon>
        <taxon>Actinomycetota</taxon>
        <taxon>Actinomycetes</taxon>
        <taxon>Streptosporangiales</taxon>
        <taxon>Streptosporangiaceae</taxon>
        <taxon>Microbispora</taxon>
    </lineage>
</organism>
<keyword evidence="7" id="KW-0443">Lipid metabolism</keyword>
<dbReference type="Pfam" id="PF00781">
    <property type="entry name" value="DAGK_cat"/>
    <property type="match status" value="1"/>
</dbReference>
<keyword evidence="3" id="KW-0808">Transferase</keyword>
<evidence type="ECO:0000256" key="7">
    <source>
        <dbReference type="ARBA" id="ARBA00023209"/>
    </source>
</evidence>
<dbReference type="Pfam" id="PF19279">
    <property type="entry name" value="YegS_C"/>
    <property type="match status" value="1"/>
</dbReference>
<evidence type="ECO:0000256" key="6">
    <source>
        <dbReference type="ARBA" id="ARBA00022840"/>
    </source>
</evidence>
<dbReference type="EMBL" id="JACXRZ010000030">
    <property type="protein sequence ID" value="MBD3147387.1"/>
    <property type="molecule type" value="Genomic_DNA"/>
</dbReference>
<dbReference type="Gene3D" id="2.60.200.40">
    <property type="match status" value="1"/>
</dbReference>
<keyword evidence="11" id="KW-1185">Reference proteome</keyword>
<dbReference type="Proteomes" id="UP000653231">
    <property type="component" value="Unassembled WGS sequence"/>
</dbReference>
<keyword evidence="4" id="KW-0547">Nucleotide-binding</keyword>
<name>A0ABR8LBJ8_9ACTN</name>
<reference evidence="10 11" key="1">
    <citation type="submission" date="2020-09" db="EMBL/GenBank/DDBJ databases">
        <title>Actinomycete isolated from the Camponotus japonicus Mayr.</title>
        <authorList>
            <person name="Gong X."/>
        </authorList>
    </citation>
    <scope>NUCLEOTIDE SEQUENCE [LARGE SCALE GENOMIC DNA]</scope>
    <source>
        <strain evidence="10 11">2C-HV3</strain>
    </source>
</reference>
<dbReference type="GeneID" id="97251504"/>
<comment type="cofactor">
    <cofactor evidence="1">
        <name>Mg(2+)</name>
        <dbReference type="ChEBI" id="CHEBI:18420"/>
    </cofactor>
</comment>
<protein>
    <recommendedName>
        <fullName evidence="9">DAGKc domain-containing protein</fullName>
    </recommendedName>
</protein>
<dbReference type="PROSITE" id="PS50146">
    <property type="entry name" value="DAGK"/>
    <property type="match status" value="1"/>
</dbReference>
<evidence type="ECO:0000313" key="11">
    <source>
        <dbReference type="Proteomes" id="UP000653231"/>
    </source>
</evidence>
<evidence type="ECO:0000259" key="9">
    <source>
        <dbReference type="PROSITE" id="PS50146"/>
    </source>
</evidence>
<accession>A0ABR8LBJ8</accession>
<proteinExistence type="inferred from homology"/>
<keyword evidence="5" id="KW-0418">Kinase</keyword>
<dbReference type="SUPFAM" id="SSF111331">
    <property type="entry name" value="NAD kinase/diacylglycerol kinase-like"/>
    <property type="match status" value="1"/>
</dbReference>
<feature type="domain" description="DAGKc" evidence="9">
    <location>
        <begin position="2"/>
        <end position="139"/>
    </location>
</feature>
<comment type="similarity">
    <text evidence="2">Belongs to the diacylglycerol/lipid kinase family.</text>
</comment>
<dbReference type="PANTHER" id="PTHR12358:SF54">
    <property type="entry name" value="SPHINGOSINE KINASE RELATED PROTEIN"/>
    <property type="match status" value="1"/>
</dbReference>
<keyword evidence="7" id="KW-0444">Lipid biosynthesis</keyword>
<evidence type="ECO:0000256" key="5">
    <source>
        <dbReference type="ARBA" id="ARBA00022777"/>
    </source>
</evidence>